<dbReference type="InterPro" id="IPR036412">
    <property type="entry name" value="HAD-like_sf"/>
</dbReference>
<feature type="site" description="Important for catalytic activity and assists the phosphoryl transfer reaction to Asp8 by balancing charge and orienting the reacting groups" evidence="5">
    <location>
        <position position="152"/>
    </location>
</feature>
<dbReference type="InterPro" id="IPR051806">
    <property type="entry name" value="HAD-like_SPP"/>
</dbReference>
<dbReference type="SFLD" id="SFLDS00003">
    <property type="entry name" value="Haloacid_Dehalogenase"/>
    <property type="match status" value="1"/>
</dbReference>
<evidence type="ECO:0000256" key="3">
    <source>
        <dbReference type="PIRSR" id="PIRSR610972-2"/>
    </source>
</evidence>
<dbReference type="SFLD" id="SFLDG01129">
    <property type="entry name" value="C1.5:_HAD__Beta-PGM__Phosphata"/>
    <property type="match status" value="1"/>
</dbReference>
<feature type="binding site" evidence="3">
    <location>
        <position position="30"/>
    </location>
    <ligand>
        <name>substrate</name>
    </ligand>
</feature>
<dbReference type="Gene3D" id="1.10.150.240">
    <property type="entry name" value="Putative phosphatase, domain 2"/>
    <property type="match status" value="1"/>
</dbReference>
<feature type="active site" description="Nucleophile" evidence="2">
    <location>
        <position position="14"/>
    </location>
</feature>
<dbReference type="Gene3D" id="3.40.50.1000">
    <property type="entry name" value="HAD superfamily/HAD-like"/>
    <property type="match status" value="1"/>
</dbReference>
<dbReference type="EMBL" id="AZGA01000015">
    <property type="protein sequence ID" value="KRM35472.1"/>
    <property type="molecule type" value="Genomic_DNA"/>
</dbReference>
<feature type="active site" description="Proton donor/acceptor" evidence="2">
    <location>
        <position position="16"/>
    </location>
</feature>
<evidence type="ECO:0000313" key="7">
    <source>
        <dbReference type="Proteomes" id="UP000051236"/>
    </source>
</evidence>
<evidence type="ECO:0000256" key="2">
    <source>
        <dbReference type="PIRSR" id="PIRSR610972-1"/>
    </source>
</evidence>
<feature type="binding site" evidence="4">
    <location>
        <position position="177"/>
    </location>
    <ligand>
        <name>Mg(2+)</name>
        <dbReference type="ChEBI" id="CHEBI:18420"/>
    </ligand>
</feature>
<dbReference type="InterPro" id="IPR010972">
    <property type="entry name" value="Beta-PGM"/>
</dbReference>
<feature type="binding site" evidence="4">
    <location>
        <position position="176"/>
    </location>
    <ligand>
        <name>Mg(2+)</name>
        <dbReference type="ChEBI" id="CHEBI:18420"/>
    </ligand>
</feature>
<dbReference type="Proteomes" id="UP000051236">
    <property type="component" value="Unassembled WGS sequence"/>
</dbReference>
<dbReference type="eggNOG" id="COG0637">
    <property type="taxonomic scope" value="Bacteria"/>
</dbReference>
<dbReference type="PANTHER" id="PTHR43481:SF4">
    <property type="entry name" value="GLYCEROL-1-PHOSPHATE PHOSPHOHYDROLASE 1-RELATED"/>
    <property type="match status" value="1"/>
</dbReference>
<feature type="site" description="Important for catalytic activity and assists the phosphoryl transfer reaction to Asp8 by balancing charge and orienting the reacting groups" evidence="5">
    <location>
        <position position="121"/>
    </location>
</feature>
<dbReference type="NCBIfam" id="TIGR01509">
    <property type="entry name" value="HAD-SF-IA-v3"/>
    <property type="match status" value="1"/>
</dbReference>
<dbReference type="InterPro" id="IPR006439">
    <property type="entry name" value="HAD-SF_hydro_IA"/>
</dbReference>
<evidence type="ECO:0000256" key="5">
    <source>
        <dbReference type="PIRSR" id="PIRSR610972-4"/>
    </source>
</evidence>
<feature type="binding site" evidence="3">
    <location>
        <begin position="14"/>
        <end position="16"/>
    </location>
    <ligand>
        <name>substrate</name>
    </ligand>
</feature>
<dbReference type="InterPro" id="IPR023214">
    <property type="entry name" value="HAD_sf"/>
</dbReference>
<dbReference type="CDD" id="cd02598">
    <property type="entry name" value="HAD_BPGM"/>
    <property type="match status" value="1"/>
</dbReference>
<dbReference type="PANTHER" id="PTHR43481">
    <property type="entry name" value="FRUCTOSE-1-PHOSPHATE PHOSPHATASE"/>
    <property type="match status" value="1"/>
</dbReference>
<dbReference type="GO" id="GO:0008801">
    <property type="term" value="F:beta-phosphoglucomutase activity"/>
    <property type="evidence" value="ECO:0007669"/>
    <property type="project" value="InterPro"/>
</dbReference>
<feature type="binding site" evidence="4">
    <location>
        <position position="16"/>
    </location>
    <ligand>
        <name>Mg(2+)</name>
        <dbReference type="ChEBI" id="CHEBI:18420"/>
    </ligand>
</feature>
<dbReference type="GO" id="GO:0000287">
    <property type="term" value="F:magnesium ion binding"/>
    <property type="evidence" value="ECO:0007669"/>
    <property type="project" value="InterPro"/>
</dbReference>
<keyword evidence="4" id="KW-0479">Metal-binding</keyword>
<evidence type="ECO:0000256" key="4">
    <source>
        <dbReference type="PIRSR" id="PIRSR610972-3"/>
    </source>
</evidence>
<dbReference type="SUPFAM" id="SSF56784">
    <property type="entry name" value="HAD-like"/>
    <property type="match status" value="1"/>
</dbReference>
<dbReference type="PATRIC" id="fig|1423734.3.peg.1010"/>
<accession>A0A0R1XZ57</accession>
<gene>
    <name evidence="6" type="ORF">FC83_GL000996</name>
</gene>
<protein>
    <submittedName>
        <fullName evidence="6">Beta-phosphoglucomutase</fullName>
    </submittedName>
</protein>
<dbReference type="GO" id="GO:0050308">
    <property type="term" value="F:sugar-phosphatase activity"/>
    <property type="evidence" value="ECO:0007669"/>
    <property type="project" value="TreeGrafter"/>
</dbReference>
<dbReference type="InterPro" id="IPR010976">
    <property type="entry name" value="B-phosphoglucomutase_hydrolase"/>
</dbReference>
<feature type="binding site" evidence="4">
    <location>
        <position position="14"/>
    </location>
    <ligand>
        <name>Mg(2+)</name>
        <dbReference type="ChEBI" id="CHEBI:18420"/>
    </ligand>
</feature>
<feature type="binding site" evidence="3">
    <location>
        <position position="83"/>
    </location>
    <ligand>
        <name>substrate</name>
    </ligand>
</feature>
<evidence type="ECO:0000256" key="1">
    <source>
        <dbReference type="ARBA" id="ARBA00006171"/>
    </source>
</evidence>
<feature type="binding site" evidence="3">
    <location>
        <position position="57"/>
    </location>
    <ligand>
        <name>substrate</name>
    </ligand>
</feature>
<sequence>MTMKFTDVKGFAFDLDGVITDTARFHGQAWRQTADKVGTPWTQDLADSLRGISRMASLELILKAGGHENDYSQAEKEKLAQQKNDRYQALIATLTPDDILPGISDFLAELQREHYKMAIASASKNAPLILDKLGLANKFVGVVDPNTLHHGKPDPEIFVKSAELLGLPVAQVAGVEDAVAGIAAINGAGEFSIGIGDADLLSAADVVFRDTSRLTLENIKFKAQLKD</sequence>
<comment type="cofactor">
    <cofactor evidence="4">
        <name>Mg(2+)</name>
        <dbReference type="ChEBI" id="CHEBI:18420"/>
    </cofactor>
    <text evidence="4">Binds 2 magnesium ions per subunit.</text>
</comment>
<keyword evidence="7" id="KW-1185">Reference proteome</keyword>
<reference evidence="6 7" key="1">
    <citation type="journal article" date="2015" name="Genome Announc.">
        <title>Expanding the biotechnology potential of lactobacilli through comparative genomics of 213 strains and associated genera.</title>
        <authorList>
            <person name="Sun Z."/>
            <person name="Harris H.M."/>
            <person name="McCann A."/>
            <person name="Guo C."/>
            <person name="Argimon S."/>
            <person name="Zhang W."/>
            <person name="Yang X."/>
            <person name="Jeffery I.B."/>
            <person name="Cooney J.C."/>
            <person name="Kagawa T.F."/>
            <person name="Liu W."/>
            <person name="Song Y."/>
            <person name="Salvetti E."/>
            <person name="Wrobel A."/>
            <person name="Rasinkangas P."/>
            <person name="Parkhill J."/>
            <person name="Rea M.C."/>
            <person name="O'Sullivan O."/>
            <person name="Ritari J."/>
            <person name="Douillard F.P."/>
            <person name="Paul Ross R."/>
            <person name="Yang R."/>
            <person name="Briner A.E."/>
            <person name="Felis G.E."/>
            <person name="de Vos W.M."/>
            <person name="Barrangou R."/>
            <person name="Klaenhammer T.R."/>
            <person name="Caufield P.W."/>
            <person name="Cui Y."/>
            <person name="Zhang H."/>
            <person name="O'Toole P.W."/>
        </authorList>
    </citation>
    <scope>NUCLEOTIDE SEQUENCE [LARGE SCALE GENOMIC DNA]</scope>
    <source>
        <strain evidence="6 7">DSM 18527</strain>
    </source>
</reference>
<dbReference type="NCBIfam" id="TIGR02009">
    <property type="entry name" value="PGMB-YQAB-SF"/>
    <property type="match status" value="1"/>
</dbReference>
<feature type="binding site" evidence="3">
    <location>
        <position position="152"/>
    </location>
    <ligand>
        <name>substrate</name>
    </ligand>
</feature>
<keyword evidence="4" id="KW-0460">Magnesium</keyword>
<organism evidence="6 7">
    <name type="scientific">Agrilactobacillus composti DSM 18527 = JCM 14202</name>
    <dbReference type="NCBI Taxonomy" id="1423734"/>
    <lineage>
        <taxon>Bacteria</taxon>
        <taxon>Bacillati</taxon>
        <taxon>Bacillota</taxon>
        <taxon>Bacilli</taxon>
        <taxon>Lactobacillales</taxon>
        <taxon>Lactobacillaceae</taxon>
        <taxon>Agrilactobacillus</taxon>
    </lineage>
</organism>
<comment type="caution">
    <text evidence="6">The sequence shown here is derived from an EMBL/GenBank/DDBJ whole genome shotgun (WGS) entry which is preliminary data.</text>
</comment>
<dbReference type="STRING" id="1423734.FC83_GL000996"/>
<dbReference type="Pfam" id="PF00702">
    <property type="entry name" value="Hydrolase"/>
    <property type="match status" value="1"/>
</dbReference>
<dbReference type="GO" id="GO:0005975">
    <property type="term" value="P:carbohydrate metabolic process"/>
    <property type="evidence" value="ECO:0007669"/>
    <property type="project" value="InterPro"/>
</dbReference>
<feature type="binding site" evidence="3">
    <location>
        <begin position="121"/>
        <end position="125"/>
    </location>
    <ligand>
        <name>substrate</name>
    </ligand>
</feature>
<proteinExistence type="inferred from homology"/>
<name>A0A0R1XZ57_9LACO</name>
<evidence type="ECO:0000313" key="6">
    <source>
        <dbReference type="EMBL" id="KRM35472.1"/>
    </source>
</evidence>
<dbReference type="NCBIfam" id="TIGR01990">
    <property type="entry name" value="bPGM"/>
    <property type="match status" value="1"/>
</dbReference>
<dbReference type="AlphaFoldDB" id="A0A0R1XZ57"/>
<feature type="binding site" evidence="3">
    <location>
        <begin position="49"/>
        <end position="54"/>
    </location>
    <ligand>
        <name>substrate</name>
    </ligand>
</feature>
<dbReference type="InterPro" id="IPR023198">
    <property type="entry name" value="PGP-like_dom2"/>
</dbReference>
<comment type="similarity">
    <text evidence="1">Belongs to the HAD-like hydrolase superfamily. CbbY/CbbZ/Gph/YieH family.</text>
</comment>